<dbReference type="InterPro" id="IPR001972">
    <property type="entry name" value="Stomatin_HflK_fam"/>
</dbReference>
<comment type="caution">
    <text evidence="3">The sequence shown here is derived from an EMBL/GenBank/DDBJ whole genome shotgun (WGS) entry which is preliminary data.</text>
</comment>
<feature type="domain" description="Band 7" evidence="2">
    <location>
        <begin position="46"/>
        <end position="169"/>
    </location>
</feature>
<dbReference type="PANTHER" id="PTHR10264">
    <property type="entry name" value="BAND 7 PROTEIN-RELATED"/>
    <property type="match status" value="1"/>
</dbReference>
<accession>A0ABQ9E7I0</accession>
<dbReference type="Proteomes" id="UP001217089">
    <property type="component" value="Unassembled WGS sequence"/>
</dbReference>
<dbReference type="SMART" id="SM00244">
    <property type="entry name" value="PHB"/>
    <property type="match status" value="1"/>
</dbReference>
<comment type="similarity">
    <text evidence="1">Belongs to the band 7/mec-2 family.</text>
</comment>
<reference evidence="3 4" key="1">
    <citation type="submission" date="2022-12" db="EMBL/GenBank/DDBJ databases">
        <title>Chromosome-level genome of Tegillarca granosa.</title>
        <authorList>
            <person name="Kim J."/>
        </authorList>
    </citation>
    <scope>NUCLEOTIDE SEQUENCE [LARGE SCALE GENOMIC DNA]</scope>
    <source>
        <strain evidence="3">Teg-2019</strain>
        <tissue evidence="3">Adductor muscle</tissue>
    </source>
</reference>
<evidence type="ECO:0000256" key="1">
    <source>
        <dbReference type="ARBA" id="ARBA00008164"/>
    </source>
</evidence>
<gene>
    <name evidence="3" type="ORF">KUTeg_021865</name>
</gene>
<dbReference type="PRINTS" id="PR00721">
    <property type="entry name" value="STOMATIN"/>
</dbReference>
<proteinExistence type="inferred from homology"/>
<dbReference type="InterPro" id="IPR036013">
    <property type="entry name" value="Band_7/SPFH_dom_sf"/>
</dbReference>
<protein>
    <recommendedName>
        <fullName evidence="2">Band 7 domain-containing protein</fullName>
    </recommendedName>
</protein>
<dbReference type="InterPro" id="IPR001107">
    <property type="entry name" value="Band_7"/>
</dbReference>
<organism evidence="3 4">
    <name type="scientific">Tegillarca granosa</name>
    <name type="common">Malaysian cockle</name>
    <name type="synonym">Anadara granosa</name>
    <dbReference type="NCBI Taxonomy" id="220873"/>
    <lineage>
        <taxon>Eukaryota</taxon>
        <taxon>Metazoa</taxon>
        <taxon>Spiralia</taxon>
        <taxon>Lophotrochozoa</taxon>
        <taxon>Mollusca</taxon>
        <taxon>Bivalvia</taxon>
        <taxon>Autobranchia</taxon>
        <taxon>Pteriomorphia</taxon>
        <taxon>Arcoida</taxon>
        <taxon>Arcoidea</taxon>
        <taxon>Arcidae</taxon>
        <taxon>Tegillarca</taxon>
    </lineage>
</organism>
<dbReference type="Gene3D" id="3.30.479.30">
    <property type="entry name" value="Band 7 domain"/>
    <property type="match status" value="1"/>
</dbReference>
<keyword evidence="4" id="KW-1185">Reference proteome</keyword>
<dbReference type="InterPro" id="IPR043202">
    <property type="entry name" value="Band-7_stomatin-like"/>
</dbReference>
<name>A0ABQ9E7I0_TEGGR</name>
<dbReference type="SUPFAM" id="SSF117892">
    <property type="entry name" value="Band 7/SPFH domain"/>
    <property type="match status" value="1"/>
</dbReference>
<sequence>MVINISLCMNGFFHAKHVFEINVFCHLEHFRIKQALNIFKQKLDSNYVMKMKGYSRDEDDSLGCCGCILMGLFFIFPCTDEFKKVDMRTIAFDVPPQEILTKDSVTVSVDAVVYAKVFDAVSSVCNVEDAFSSTKLLAATTLRNILGTKMMSEVLTERDNITEQIQIKY</sequence>
<evidence type="ECO:0000259" key="2">
    <source>
        <dbReference type="SMART" id="SM00244"/>
    </source>
</evidence>
<dbReference type="PANTHER" id="PTHR10264:SF19">
    <property type="entry name" value="AT06885P-RELATED"/>
    <property type="match status" value="1"/>
</dbReference>
<dbReference type="Pfam" id="PF01145">
    <property type="entry name" value="Band_7"/>
    <property type="match status" value="1"/>
</dbReference>
<evidence type="ECO:0000313" key="3">
    <source>
        <dbReference type="EMBL" id="KAJ8300346.1"/>
    </source>
</evidence>
<evidence type="ECO:0000313" key="4">
    <source>
        <dbReference type="Proteomes" id="UP001217089"/>
    </source>
</evidence>
<dbReference type="EMBL" id="JARBDR010000919">
    <property type="protein sequence ID" value="KAJ8300346.1"/>
    <property type="molecule type" value="Genomic_DNA"/>
</dbReference>